<evidence type="ECO:0000313" key="2">
    <source>
        <dbReference type="EMBL" id="TBL76309.1"/>
    </source>
</evidence>
<proteinExistence type="predicted"/>
<dbReference type="Proteomes" id="UP000293142">
    <property type="component" value="Unassembled WGS sequence"/>
</dbReference>
<dbReference type="CDD" id="cd03441">
    <property type="entry name" value="R_hydratase_like"/>
    <property type="match status" value="1"/>
</dbReference>
<dbReference type="SUPFAM" id="SSF54637">
    <property type="entry name" value="Thioesterase/thiol ester dehydrase-isomerase"/>
    <property type="match status" value="2"/>
</dbReference>
<reference evidence="2 3" key="1">
    <citation type="submission" date="2019-02" db="EMBL/GenBank/DDBJ databases">
        <title>Paenibacillus sp. nov., isolated from surface-sterilized tissue of Thalictrum simplex L.</title>
        <authorList>
            <person name="Tuo L."/>
        </authorList>
    </citation>
    <scope>NUCLEOTIDE SEQUENCE [LARGE SCALE GENOMIC DNA]</scope>
    <source>
        <strain evidence="2 3">N2SHLJ1</strain>
    </source>
</reference>
<name>A0A4Q9DRK2_9BACL</name>
<feature type="domain" description="FAS1-like dehydratase" evidence="1">
    <location>
        <begin position="57"/>
        <end position="177"/>
    </location>
</feature>
<organism evidence="2 3">
    <name type="scientific">Paenibacillus thalictri</name>
    <dbReference type="NCBI Taxonomy" id="2527873"/>
    <lineage>
        <taxon>Bacteria</taxon>
        <taxon>Bacillati</taxon>
        <taxon>Bacillota</taxon>
        <taxon>Bacilli</taxon>
        <taxon>Bacillales</taxon>
        <taxon>Paenibacillaceae</taxon>
        <taxon>Paenibacillus</taxon>
    </lineage>
</organism>
<comment type="caution">
    <text evidence="2">The sequence shown here is derived from an EMBL/GenBank/DDBJ whole genome shotgun (WGS) entry which is preliminary data.</text>
</comment>
<evidence type="ECO:0000259" key="1">
    <source>
        <dbReference type="Pfam" id="PF13452"/>
    </source>
</evidence>
<dbReference type="Pfam" id="PF13452">
    <property type="entry name" value="FAS1_DH_region"/>
    <property type="match status" value="1"/>
</dbReference>
<evidence type="ECO:0000313" key="3">
    <source>
        <dbReference type="Proteomes" id="UP000293142"/>
    </source>
</evidence>
<dbReference type="OrthoDB" id="160199at2"/>
<dbReference type="InterPro" id="IPR039569">
    <property type="entry name" value="FAS1-like_DH_region"/>
</dbReference>
<sequence length="412" mass="47123">MSVDSTKLDWETLSDEEWNKRLDERIAEFNDGRGEILLPPPAHAIMEEEYTRGINNKLVTEDLIRHYADAIGDPNPFWRDPSYAAGTRWGGIIAPPTYESCIAFGSAFGGRLRLPGIARLAGGNKHIYNRPIRPGDTFSIYDKYEGFVEKEVTGKNYRMFIESVPRYFVNQRDEVAAIAIHRNIYMATPPSVRGNKAKENKMYQDKVRHHYSKDELDMIHQSYDDQLAGVNRRGAKTRYWEDVVEGEEIPTVIKGPVDVADACARTTVSCYSYAYAIKWAVMRNHLNTHPIDPETGEYFLRRDWHYTDQAARVLGYPFANSAGIQNEMMLVHAATDWMGDDGFVKSVDSQARRMVFFGDMTFVKGKVTRKFVENGEHLIELAVWGENQEGLVHTKSDYIIKLVSKAEYDRPL</sequence>
<protein>
    <recommendedName>
        <fullName evidence="1">FAS1-like dehydratase domain-containing protein</fullName>
    </recommendedName>
</protein>
<dbReference type="RefSeq" id="WP_131015216.1">
    <property type="nucleotide sequence ID" value="NZ_SIRE01000014.1"/>
</dbReference>
<keyword evidence="3" id="KW-1185">Reference proteome</keyword>
<accession>A0A4Q9DRK2</accession>
<dbReference type="AlphaFoldDB" id="A0A4Q9DRK2"/>
<gene>
    <name evidence="2" type="ORF">EYB31_20145</name>
</gene>
<dbReference type="InterPro" id="IPR029069">
    <property type="entry name" value="HotDog_dom_sf"/>
</dbReference>
<dbReference type="EMBL" id="SIRE01000014">
    <property type="protein sequence ID" value="TBL76309.1"/>
    <property type="molecule type" value="Genomic_DNA"/>
</dbReference>
<dbReference type="Gene3D" id="3.10.129.10">
    <property type="entry name" value="Hotdog Thioesterase"/>
    <property type="match status" value="2"/>
</dbReference>